<keyword evidence="5" id="KW-1185">Reference proteome</keyword>
<feature type="domain" description="MalT-like TPR region" evidence="3">
    <location>
        <begin position="161"/>
        <end position="343"/>
    </location>
</feature>
<evidence type="ECO:0000259" key="3">
    <source>
        <dbReference type="Pfam" id="PF17874"/>
    </source>
</evidence>
<dbReference type="AlphaFoldDB" id="A0A5M9HGI8"/>
<feature type="repeat" description="TPR" evidence="1">
    <location>
        <begin position="119"/>
        <end position="152"/>
    </location>
</feature>
<protein>
    <submittedName>
        <fullName evidence="4">Tetratricopeptide repeat protein</fullName>
    </submittedName>
</protein>
<dbReference type="InterPro" id="IPR019734">
    <property type="entry name" value="TPR_rpt"/>
</dbReference>
<accession>A0A5M9HGI8</accession>
<proteinExistence type="predicted"/>
<sequence>MGVKSLVCAAAFMLAGLNSFAISSDSLLVKNKPERVKIGPSNFDATPVDSALLRKLLVKERLQKKDKETQELIKYQNTLLLRNLLNETETSEVPNERILSTLDLVLEEYRRTGDIKSESLILNTLAVYYGKKGESDKAIQYFKEALILKERLNDKPGMIKIAENMAAIYQIAGKYDKAAIQNEYYIQLSLAQKKTAQAAEGYLSLAENKLLQNKYTESEYCILKKALPMFTRTGNKAGRLKSFESLARIYYTQNRLSEAKWFYIQAQTLATKLNNKEAMLSSLIHLAQIKSALGEHEMALNDYREAELLALRNNFPVKLVQIKAEIGEVYSQMGNYLAAGSALDEYSKLREDLLKSVTL</sequence>
<dbReference type="InterPro" id="IPR041617">
    <property type="entry name" value="TPR_MalT"/>
</dbReference>
<organism evidence="4 5">
    <name type="scientific">Arcticibacter tournemirensis</name>
    <dbReference type="NCBI Taxonomy" id="699437"/>
    <lineage>
        <taxon>Bacteria</taxon>
        <taxon>Pseudomonadati</taxon>
        <taxon>Bacteroidota</taxon>
        <taxon>Sphingobacteriia</taxon>
        <taxon>Sphingobacteriales</taxon>
        <taxon>Sphingobacteriaceae</taxon>
        <taxon>Arcticibacter</taxon>
    </lineage>
</organism>
<gene>
    <name evidence="4" type="ORF">F1649_03765</name>
</gene>
<dbReference type="RefSeq" id="WP_141813501.1">
    <property type="nucleotide sequence ID" value="NZ_VFPL01000001.1"/>
</dbReference>
<feature type="chain" id="PRO_5024448347" evidence="2">
    <location>
        <begin position="22"/>
        <end position="359"/>
    </location>
</feature>
<dbReference type="Proteomes" id="UP000322918">
    <property type="component" value="Unassembled WGS sequence"/>
</dbReference>
<dbReference type="Gene3D" id="1.25.40.10">
    <property type="entry name" value="Tetratricopeptide repeat domain"/>
    <property type="match status" value="2"/>
</dbReference>
<evidence type="ECO:0000313" key="4">
    <source>
        <dbReference type="EMBL" id="KAA8485609.1"/>
    </source>
</evidence>
<name>A0A5M9HGI8_9SPHI</name>
<dbReference type="EMBL" id="VWNE01000004">
    <property type="protein sequence ID" value="KAA8485609.1"/>
    <property type="molecule type" value="Genomic_DNA"/>
</dbReference>
<evidence type="ECO:0000256" key="2">
    <source>
        <dbReference type="SAM" id="SignalP"/>
    </source>
</evidence>
<dbReference type="InterPro" id="IPR011990">
    <property type="entry name" value="TPR-like_helical_dom_sf"/>
</dbReference>
<dbReference type="SUPFAM" id="SSF48452">
    <property type="entry name" value="TPR-like"/>
    <property type="match status" value="2"/>
</dbReference>
<reference evidence="4 5" key="1">
    <citation type="submission" date="2019-09" db="EMBL/GenBank/DDBJ databases">
        <title>Pararcticibacter amylolyticus gen. nov., sp. nov., isolated from a rottenly hemp rope, and reclassification of Pedobacter tournemirensis as Pararcticibacter tournemirensis comb. nov.</title>
        <authorList>
            <person name="Cai Y."/>
        </authorList>
    </citation>
    <scope>NUCLEOTIDE SEQUENCE [LARGE SCALE GENOMIC DNA]</scope>
    <source>
        <strain evidence="4 5">TF5-37.2-LB10</strain>
    </source>
</reference>
<keyword evidence="1" id="KW-0802">TPR repeat</keyword>
<keyword evidence="2" id="KW-0732">Signal</keyword>
<evidence type="ECO:0000256" key="1">
    <source>
        <dbReference type="PROSITE-ProRule" id="PRU00339"/>
    </source>
</evidence>
<feature type="signal peptide" evidence="2">
    <location>
        <begin position="1"/>
        <end position="21"/>
    </location>
</feature>
<dbReference type="PROSITE" id="PS50005">
    <property type="entry name" value="TPR"/>
    <property type="match status" value="1"/>
</dbReference>
<evidence type="ECO:0000313" key="5">
    <source>
        <dbReference type="Proteomes" id="UP000322918"/>
    </source>
</evidence>
<comment type="caution">
    <text evidence="4">The sequence shown here is derived from an EMBL/GenBank/DDBJ whole genome shotgun (WGS) entry which is preliminary data.</text>
</comment>
<dbReference type="PANTHER" id="PTHR10098">
    <property type="entry name" value="RAPSYN-RELATED"/>
    <property type="match status" value="1"/>
</dbReference>
<dbReference type="Pfam" id="PF17874">
    <property type="entry name" value="TPR_MalT"/>
    <property type="match status" value="1"/>
</dbReference>
<dbReference type="OrthoDB" id="789253at2"/>
<dbReference type="Pfam" id="PF13374">
    <property type="entry name" value="TPR_10"/>
    <property type="match status" value="1"/>
</dbReference>
<dbReference type="SMART" id="SM00028">
    <property type="entry name" value="TPR"/>
    <property type="match status" value="3"/>
</dbReference>